<dbReference type="OrthoDB" id="6410296at2759"/>
<dbReference type="GeneID" id="111243866"/>
<sequence length="249" mass="27852">MKSFLPNKMIGFRTALLMAATLITTSTTATTEDLLVISARLEANEFLDNLLEIRLPKLLPDRAERLRDFACYIEKKLFVGILPTHRDLTANFTEGTVSGLQKVKREGDCKPTFSDGNYVVISCKLNIGSLKATYASSVKGFNLRGDIAHPVITADFADSSLIFEAKEIKSAGSRPHMNALVVDSLRCAIHYESLGLNEERDQLFRDCITRGILPQILDLINIRLYRALYDALRQQDVSIPDVRINETTE</sequence>
<dbReference type="Proteomes" id="UP000594260">
    <property type="component" value="Unplaced"/>
</dbReference>
<keyword evidence="1" id="KW-0732">Signal</keyword>
<accession>A0A7M7JG07</accession>
<dbReference type="Gene3D" id="3.15.10.50">
    <property type="match status" value="1"/>
</dbReference>
<dbReference type="EnsemblMetazoa" id="XM_022790089">
    <property type="protein sequence ID" value="XP_022645824"/>
    <property type="gene ID" value="LOC111243866"/>
</dbReference>
<dbReference type="InParanoid" id="A0A7M7JG07"/>
<reference evidence="2" key="1">
    <citation type="submission" date="2021-01" db="UniProtKB">
        <authorList>
            <consortium name="EnsemblMetazoa"/>
        </authorList>
    </citation>
    <scope>IDENTIFICATION</scope>
</reference>
<dbReference type="InterPro" id="IPR038602">
    <property type="entry name" value="Mite_allergen_7_sf"/>
</dbReference>
<feature type="signal peptide" evidence="1">
    <location>
        <begin position="1"/>
        <end position="29"/>
    </location>
</feature>
<name>A0A7M7JG07_VARDE</name>
<proteinExistence type="predicted"/>
<protein>
    <submittedName>
        <fullName evidence="2">Uncharacterized protein</fullName>
    </submittedName>
</protein>
<organism evidence="2 3">
    <name type="scientific">Varroa destructor</name>
    <name type="common">Honeybee mite</name>
    <dbReference type="NCBI Taxonomy" id="109461"/>
    <lineage>
        <taxon>Eukaryota</taxon>
        <taxon>Metazoa</taxon>
        <taxon>Ecdysozoa</taxon>
        <taxon>Arthropoda</taxon>
        <taxon>Chelicerata</taxon>
        <taxon>Arachnida</taxon>
        <taxon>Acari</taxon>
        <taxon>Parasitiformes</taxon>
        <taxon>Mesostigmata</taxon>
        <taxon>Gamasina</taxon>
        <taxon>Dermanyssoidea</taxon>
        <taxon>Varroidae</taxon>
        <taxon>Varroa</taxon>
    </lineage>
</organism>
<feature type="chain" id="PRO_5029653179" evidence="1">
    <location>
        <begin position="30"/>
        <end position="249"/>
    </location>
</feature>
<keyword evidence="3" id="KW-1185">Reference proteome</keyword>
<dbReference type="AlphaFoldDB" id="A0A7M7JG07"/>
<dbReference type="RefSeq" id="XP_022645824.1">
    <property type="nucleotide sequence ID" value="XM_022790089.1"/>
</dbReference>
<evidence type="ECO:0000256" key="1">
    <source>
        <dbReference type="SAM" id="SignalP"/>
    </source>
</evidence>
<evidence type="ECO:0000313" key="2">
    <source>
        <dbReference type="EnsemblMetazoa" id="XP_022645824"/>
    </source>
</evidence>
<dbReference type="KEGG" id="vde:111243866"/>
<evidence type="ECO:0000313" key="3">
    <source>
        <dbReference type="Proteomes" id="UP000594260"/>
    </source>
</evidence>